<comment type="caution">
    <text evidence="1">The sequence shown here is derived from an EMBL/GenBank/DDBJ whole genome shotgun (WGS) entry which is preliminary data.</text>
</comment>
<dbReference type="EMBL" id="BMJD01000098">
    <property type="protein sequence ID" value="GGB63776.1"/>
    <property type="molecule type" value="Genomic_DNA"/>
</dbReference>
<proteinExistence type="predicted"/>
<dbReference type="Proteomes" id="UP000621492">
    <property type="component" value="Unassembled WGS sequence"/>
</dbReference>
<accession>A0A9W5X7P9</accession>
<protein>
    <submittedName>
        <fullName evidence="1">Uncharacterized protein</fullName>
    </submittedName>
</protein>
<name>A0A9W5X7P9_9BACI</name>
<reference evidence="1" key="2">
    <citation type="submission" date="2020-09" db="EMBL/GenBank/DDBJ databases">
        <authorList>
            <person name="Sun Q."/>
            <person name="Zhou Y."/>
        </authorList>
    </citation>
    <scope>NUCLEOTIDE SEQUENCE</scope>
    <source>
        <strain evidence="1">CGMCC 1.15454</strain>
    </source>
</reference>
<organism evidence="1 2">
    <name type="scientific">Lentibacillus populi</name>
    <dbReference type="NCBI Taxonomy" id="1827502"/>
    <lineage>
        <taxon>Bacteria</taxon>
        <taxon>Bacillati</taxon>
        <taxon>Bacillota</taxon>
        <taxon>Bacilli</taxon>
        <taxon>Bacillales</taxon>
        <taxon>Bacillaceae</taxon>
        <taxon>Lentibacillus</taxon>
    </lineage>
</organism>
<evidence type="ECO:0000313" key="2">
    <source>
        <dbReference type="Proteomes" id="UP000621492"/>
    </source>
</evidence>
<keyword evidence="2" id="KW-1185">Reference proteome</keyword>
<gene>
    <name evidence="1" type="ORF">GCM10011409_46050</name>
</gene>
<sequence>MTKTCIECGGESWNGRSDLCQAHFDKALEKKIDEMDIAKDVNIEHPSNKWY</sequence>
<reference evidence="1" key="1">
    <citation type="journal article" date="2014" name="Int. J. Syst. Evol. Microbiol.">
        <title>Complete genome sequence of Corynebacterium casei LMG S-19264T (=DSM 44701T), isolated from a smear-ripened cheese.</title>
        <authorList>
            <consortium name="US DOE Joint Genome Institute (JGI-PGF)"/>
            <person name="Walter F."/>
            <person name="Albersmeier A."/>
            <person name="Kalinowski J."/>
            <person name="Ruckert C."/>
        </authorList>
    </citation>
    <scope>NUCLEOTIDE SEQUENCE</scope>
    <source>
        <strain evidence="1">CGMCC 1.15454</strain>
    </source>
</reference>
<dbReference type="RefSeq" id="WP_188725980.1">
    <property type="nucleotide sequence ID" value="NZ_BMJD01000098.1"/>
</dbReference>
<evidence type="ECO:0000313" key="1">
    <source>
        <dbReference type="EMBL" id="GGB63776.1"/>
    </source>
</evidence>
<dbReference type="AlphaFoldDB" id="A0A9W5X7P9"/>